<proteinExistence type="predicted"/>
<dbReference type="SMART" id="SM00387">
    <property type="entry name" value="HATPase_c"/>
    <property type="match status" value="1"/>
</dbReference>
<evidence type="ECO:0000256" key="5">
    <source>
        <dbReference type="ARBA" id="ARBA00022741"/>
    </source>
</evidence>
<dbReference type="SUPFAM" id="SSF47384">
    <property type="entry name" value="Homodimeric domain of signal transducing histidine kinase"/>
    <property type="match status" value="1"/>
</dbReference>
<dbReference type="Gene3D" id="3.30.565.10">
    <property type="entry name" value="Histidine kinase-like ATPase, C-terminal domain"/>
    <property type="match status" value="1"/>
</dbReference>
<evidence type="ECO:0000313" key="10">
    <source>
        <dbReference type="EMBL" id="BCV43571.1"/>
    </source>
</evidence>
<comment type="catalytic activity">
    <reaction evidence="1">
        <text>ATP + protein L-histidine = ADP + protein N-phospho-L-histidine.</text>
        <dbReference type="EC" id="2.7.13.3"/>
    </reaction>
</comment>
<keyword evidence="5" id="KW-0547">Nucleotide-binding</keyword>
<keyword evidence="7" id="KW-0067">ATP-binding</keyword>
<evidence type="ECO:0000256" key="6">
    <source>
        <dbReference type="ARBA" id="ARBA00022777"/>
    </source>
</evidence>
<dbReference type="PRINTS" id="PR00344">
    <property type="entry name" value="BCTRLSENSOR"/>
</dbReference>
<evidence type="ECO:0000256" key="2">
    <source>
        <dbReference type="ARBA" id="ARBA00012438"/>
    </source>
</evidence>
<keyword evidence="3" id="KW-0597">Phosphoprotein</keyword>
<dbReference type="Pfam" id="PF12974">
    <property type="entry name" value="Phosphonate-bd"/>
    <property type="match status" value="1"/>
</dbReference>
<evidence type="ECO:0000256" key="7">
    <source>
        <dbReference type="ARBA" id="ARBA00022840"/>
    </source>
</evidence>
<dbReference type="Gene3D" id="3.40.190.10">
    <property type="entry name" value="Periplasmic binding protein-like II"/>
    <property type="match status" value="2"/>
</dbReference>
<dbReference type="PROSITE" id="PS50109">
    <property type="entry name" value="HIS_KIN"/>
    <property type="match status" value="1"/>
</dbReference>
<dbReference type="SMART" id="SM00388">
    <property type="entry name" value="HisKA"/>
    <property type="match status" value="1"/>
</dbReference>
<evidence type="ECO:0000259" key="9">
    <source>
        <dbReference type="PROSITE" id="PS50109"/>
    </source>
</evidence>
<keyword evidence="6 10" id="KW-0418">Kinase</keyword>
<evidence type="ECO:0000256" key="3">
    <source>
        <dbReference type="ARBA" id="ARBA00022553"/>
    </source>
</evidence>
<dbReference type="SUPFAM" id="SSF53850">
    <property type="entry name" value="Periplasmic binding protein-like II"/>
    <property type="match status" value="1"/>
</dbReference>
<dbReference type="PANTHER" id="PTHR43065">
    <property type="entry name" value="SENSOR HISTIDINE KINASE"/>
    <property type="match status" value="1"/>
</dbReference>
<dbReference type="InterPro" id="IPR005467">
    <property type="entry name" value="His_kinase_dom"/>
</dbReference>
<keyword evidence="8" id="KW-0902">Two-component regulatory system</keyword>
<evidence type="ECO:0000256" key="4">
    <source>
        <dbReference type="ARBA" id="ARBA00022679"/>
    </source>
</evidence>
<dbReference type="Pfam" id="PF02518">
    <property type="entry name" value="HATPase_c"/>
    <property type="match status" value="1"/>
</dbReference>
<dbReference type="PANTHER" id="PTHR43065:SF10">
    <property type="entry name" value="PEROXIDE STRESS-ACTIVATED HISTIDINE KINASE MAK3"/>
    <property type="match status" value="1"/>
</dbReference>
<evidence type="ECO:0000256" key="1">
    <source>
        <dbReference type="ARBA" id="ARBA00000085"/>
    </source>
</evidence>
<dbReference type="GO" id="GO:0000155">
    <property type="term" value="F:phosphorelay sensor kinase activity"/>
    <property type="evidence" value="ECO:0007669"/>
    <property type="project" value="InterPro"/>
</dbReference>
<evidence type="ECO:0000313" key="11">
    <source>
        <dbReference type="Proteomes" id="UP000825078"/>
    </source>
</evidence>
<dbReference type="AlphaFoldDB" id="A0AAD1K7V9"/>
<dbReference type="InterPro" id="IPR003594">
    <property type="entry name" value="HATPase_dom"/>
</dbReference>
<dbReference type="InterPro" id="IPR004358">
    <property type="entry name" value="Sig_transdc_His_kin-like_C"/>
</dbReference>
<name>A0AAD1K7V9_9GAMM</name>
<feature type="domain" description="Histidine kinase" evidence="9">
    <location>
        <begin position="416"/>
        <end position="627"/>
    </location>
</feature>
<dbReference type="EMBL" id="AP024613">
    <property type="protein sequence ID" value="BCV43571.1"/>
    <property type="molecule type" value="Genomic_DNA"/>
</dbReference>
<sequence length="627" mass="68943">MAGRLMLTQPLVAATFPNRSQNQEMRTLYLLCYLFATVLLGHWPSAAAATEPLPLSGPAITTGALTDKAVVDIGVLATRGYSDSINRWQPTMNWLEQQIPGYYFRLHPLTLEQLSQAVAAQELDFVITNPGQSVLLARQYSLSWLATLKSRLNAGEPMQVGSALVVRSESSLQHLQDLRHKRLGIVSTQAFGGYLTLVYEARLKQIDLPSYVAEIQSLGFPLDNLLYRLRDGSIDAAVVPVCQLEQMAAEGLIDAGHYRVLDNQAPAGFACEVSTRLYPNWSMAKTSRAGQGLAKQLTLALLALPEDSEAAKMSGSLGWTTAVSQLAIDKLLKDLDLHPLQAPWWQRAMQWLKAHSHWGWSLLALLVLLNGYHFWLEYSFSRRGRELAKAQRQLSENLSLLEHAQRAAVAGELGASLAHELNQPLAAIGNYCHGASVRLQQGQLDKLPLALEQIQAEVGRAHGIIQRLRGLLKKRPPQKQLQPFSPLLSETLTLLGHELEKQAIRVDWQIVGEESPMQLDTVAMQQLLLNLLKNAIEALAEEPKAERIIALRLDYQSQPGKLLLEVQDNGPGLKQDGKSLMQAFTSTKTDGLGLGLVICREIAESHGGSISLQQPPEGGCLVTVLLA</sequence>
<dbReference type="InterPro" id="IPR036097">
    <property type="entry name" value="HisK_dim/P_sf"/>
</dbReference>
<accession>A0AAD1K7V9</accession>
<gene>
    <name evidence="10" type="ORF">TUM17379_05890</name>
</gene>
<evidence type="ECO:0000256" key="8">
    <source>
        <dbReference type="ARBA" id="ARBA00023012"/>
    </source>
</evidence>
<dbReference type="InterPro" id="IPR003661">
    <property type="entry name" value="HisK_dim/P_dom"/>
</dbReference>
<dbReference type="EC" id="2.7.13.3" evidence="2"/>
<reference evidence="10" key="1">
    <citation type="submission" date="2021-05" db="EMBL/GenBank/DDBJ databases">
        <title>Molecular characterization for Shewanella algae harboring chromosomal blaOXA-55-like strains isolated from clinical and environment sample.</title>
        <authorList>
            <person name="Ohama Y."/>
            <person name="Aoki K."/>
            <person name="Harada S."/>
            <person name="Moriya K."/>
            <person name="Ishii Y."/>
            <person name="Tateda K."/>
        </authorList>
    </citation>
    <scope>NUCLEOTIDE SEQUENCE</scope>
    <source>
        <strain evidence="10">TUM17379</strain>
    </source>
</reference>
<dbReference type="Gene3D" id="1.10.287.130">
    <property type="match status" value="1"/>
</dbReference>
<protein>
    <recommendedName>
        <fullName evidence="2">histidine kinase</fullName>
        <ecNumber evidence="2">2.7.13.3</ecNumber>
    </recommendedName>
</protein>
<dbReference type="GO" id="GO:0005524">
    <property type="term" value="F:ATP binding"/>
    <property type="evidence" value="ECO:0007669"/>
    <property type="project" value="UniProtKB-KW"/>
</dbReference>
<organism evidence="10 11">
    <name type="scientific">Shewanella algae</name>
    <dbReference type="NCBI Taxonomy" id="38313"/>
    <lineage>
        <taxon>Bacteria</taxon>
        <taxon>Pseudomonadati</taxon>
        <taxon>Pseudomonadota</taxon>
        <taxon>Gammaproteobacteria</taxon>
        <taxon>Alteromonadales</taxon>
        <taxon>Shewanellaceae</taxon>
        <taxon>Shewanella</taxon>
    </lineage>
</organism>
<dbReference type="Proteomes" id="UP000825078">
    <property type="component" value="Chromosome"/>
</dbReference>
<keyword evidence="4" id="KW-0808">Transferase</keyword>
<dbReference type="SUPFAM" id="SSF55874">
    <property type="entry name" value="ATPase domain of HSP90 chaperone/DNA topoisomerase II/histidine kinase"/>
    <property type="match status" value="1"/>
</dbReference>
<dbReference type="InterPro" id="IPR036890">
    <property type="entry name" value="HATPase_C_sf"/>
</dbReference>
<dbReference type="CDD" id="cd00082">
    <property type="entry name" value="HisKA"/>
    <property type="match status" value="1"/>
</dbReference>